<comment type="caution">
    <text evidence="2">The sequence shown here is derived from an EMBL/GenBank/DDBJ whole genome shotgun (WGS) entry which is preliminary data.</text>
</comment>
<feature type="compositionally biased region" description="Polar residues" evidence="1">
    <location>
        <begin position="66"/>
        <end position="78"/>
    </location>
</feature>
<feature type="compositionally biased region" description="Low complexity" evidence="1">
    <location>
        <begin position="8"/>
        <end position="39"/>
    </location>
</feature>
<evidence type="ECO:0000256" key="1">
    <source>
        <dbReference type="SAM" id="MobiDB-lite"/>
    </source>
</evidence>
<dbReference type="AlphaFoldDB" id="A0AAW0DCG4"/>
<dbReference type="Proteomes" id="UP001362999">
    <property type="component" value="Unassembled WGS sequence"/>
</dbReference>
<gene>
    <name evidence="2" type="ORF">R3P38DRAFT_3257449</name>
</gene>
<evidence type="ECO:0000313" key="2">
    <source>
        <dbReference type="EMBL" id="KAK7048869.1"/>
    </source>
</evidence>
<evidence type="ECO:0000313" key="3">
    <source>
        <dbReference type="Proteomes" id="UP001362999"/>
    </source>
</evidence>
<keyword evidence="3" id="KW-1185">Reference proteome</keyword>
<feature type="region of interest" description="Disordered" evidence="1">
    <location>
        <begin position="1"/>
        <end position="108"/>
    </location>
</feature>
<dbReference type="PANTHER" id="PTHR35587">
    <property type="entry name" value="EXPRESSED PROTEIN"/>
    <property type="match status" value="1"/>
</dbReference>
<name>A0AAW0DCG4_9AGAR</name>
<dbReference type="PANTHER" id="PTHR35587:SF3">
    <property type="entry name" value="EXPRESSED PROTEIN"/>
    <property type="match status" value="1"/>
</dbReference>
<reference evidence="2 3" key="1">
    <citation type="journal article" date="2024" name="J Genomics">
        <title>Draft genome sequencing and assembly of Favolaschia claudopus CIRM-BRFM 2984 isolated from oak limbs.</title>
        <authorList>
            <person name="Navarro D."/>
            <person name="Drula E."/>
            <person name="Chaduli D."/>
            <person name="Cazenave R."/>
            <person name="Ahrendt S."/>
            <person name="Wang J."/>
            <person name="Lipzen A."/>
            <person name="Daum C."/>
            <person name="Barry K."/>
            <person name="Grigoriev I.V."/>
            <person name="Favel A."/>
            <person name="Rosso M.N."/>
            <person name="Martin F."/>
        </authorList>
    </citation>
    <scope>NUCLEOTIDE SEQUENCE [LARGE SCALE GENOMIC DNA]</scope>
    <source>
        <strain evidence="2 3">CIRM-BRFM 2984</strain>
    </source>
</reference>
<dbReference type="EMBL" id="JAWWNJ010000009">
    <property type="protein sequence ID" value="KAK7048869.1"/>
    <property type="molecule type" value="Genomic_DNA"/>
</dbReference>
<protein>
    <submittedName>
        <fullName evidence="2">Uncharacterized protein</fullName>
    </submittedName>
</protein>
<organism evidence="2 3">
    <name type="scientific">Favolaschia claudopus</name>
    <dbReference type="NCBI Taxonomy" id="2862362"/>
    <lineage>
        <taxon>Eukaryota</taxon>
        <taxon>Fungi</taxon>
        <taxon>Dikarya</taxon>
        <taxon>Basidiomycota</taxon>
        <taxon>Agaricomycotina</taxon>
        <taxon>Agaricomycetes</taxon>
        <taxon>Agaricomycetidae</taxon>
        <taxon>Agaricales</taxon>
        <taxon>Marasmiineae</taxon>
        <taxon>Mycenaceae</taxon>
        <taxon>Favolaschia</taxon>
    </lineage>
</organism>
<proteinExistence type="predicted"/>
<sequence length="140" mass="14951">MSDHESSASRSPSPSASRSRSPSLEPQMEQQPQQQQEPSSGRRGTMVFRISFFTPPLHPTPLVAENDTSQALTQQQPTDLAAPAQEALGGLLHKDGGAVAGGGGDNEKDTLKLRLDLNLDVDVQIKARIHGDVTLSLLDS</sequence>
<accession>A0AAW0DCG4</accession>